<dbReference type="STRING" id="5098.A0A507R5M3"/>
<dbReference type="GO" id="GO:0003677">
    <property type="term" value="F:DNA binding"/>
    <property type="evidence" value="ECO:0007669"/>
    <property type="project" value="UniProtKB-KW"/>
</dbReference>
<dbReference type="OrthoDB" id="5284003at2759"/>
<evidence type="ECO:0000256" key="5">
    <source>
        <dbReference type="ARBA" id="ARBA00023163"/>
    </source>
</evidence>
<dbReference type="EMBL" id="VIFY01000006">
    <property type="protein sequence ID" value="TQB76864.1"/>
    <property type="molecule type" value="Genomic_DNA"/>
</dbReference>
<sequence length="624" mass="69966">MDARVRLRKACDGCNTRKVKCDESGPPCQPCAKLGIPCTYTRPSRRRGPPNRHAEAIIKKQKLTTTSVDSSASSDRIESFSPRPSSIDLPFNNATASAEAICSLPTLRLLIDDYFTYIHPLIPVPHEPTFRAAFERRQDTTDSTFLALLASMVAVLVASFPRRPKLHLKSESERAAFPDSMSLIQRCYEVAIQARGVGYQDRPSTVYDAAASYNLGIASGFVYSVQRSRMYLNECQAMIHVYNLARRPRSPDAEALMSHPEGPLRSTVNDQVNIIEQELGRRLYYLCFVAYRTGEQLASNDGKNFAIPETVIERYPPPLPLEVDDEYIFPGHVEPQPAGTVSQLVGFNANVRVFKTTTDIIAWEIAFGAGPQDWERRRNIIWECLQKAKASLCDVPQELALRSPAILLGSPTLQDQRAIQFEIQKANICVTQLSTRSYLVEKYWNVYELYKIYRERECGVNGDTGVDGSLQAQADTDYIGKMMAEERRQVVKDLFLLVQSVNKINMQPNGASISFKIRQIASTLLNIIHEDEAINRGVSAPGPYLLTLEEAYSYLQIFIDTLMRLECILPLQPENTGPAESAVNANRGMSYANDPNIDEEELRQWANIKKYQKIFADAGGTLGL</sequence>
<evidence type="ECO:0000256" key="3">
    <source>
        <dbReference type="ARBA" id="ARBA00023015"/>
    </source>
</evidence>
<keyword evidence="6" id="KW-0539">Nucleus</keyword>
<dbReference type="CDD" id="cd12148">
    <property type="entry name" value="fungal_TF_MHR"/>
    <property type="match status" value="1"/>
</dbReference>
<dbReference type="CDD" id="cd00067">
    <property type="entry name" value="GAL4"/>
    <property type="match status" value="1"/>
</dbReference>
<keyword evidence="7" id="KW-1133">Transmembrane helix</keyword>
<gene>
    <name evidence="9" type="ORF">MPDQ_006641</name>
</gene>
<dbReference type="SUPFAM" id="SSF57701">
    <property type="entry name" value="Zn2/Cys6 DNA-binding domain"/>
    <property type="match status" value="1"/>
</dbReference>
<dbReference type="GO" id="GO:0005634">
    <property type="term" value="C:nucleus"/>
    <property type="evidence" value="ECO:0007669"/>
    <property type="project" value="UniProtKB-SubCell"/>
</dbReference>
<evidence type="ECO:0000256" key="1">
    <source>
        <dbReference type="ARBA" id="ARBA00004123"/>
    </source>
</evidence>
<keyword evidence="4" id="KW-0238">DNA-binding</keyword>
<dbReference type="Proteomes" id="UP000319663">
    <property type="component" value="Unassembled WGS sequence"/>
</dbReference>
<dbReference type="PANTHER" id="PTHR46910">
    <property type="entry name" value="TRANSCRIPTION FACTOR PDR1"/>
    <property type="match status" value="1"/>
</dbReference>
<proteinExistence type="predicted"/>
<comment type="caution">
    <text evidence="9">The sequence shown here is derived from an EMBL/GenBank/DDBJ whole genome shotgun (WGS) entry which is preliminary data.</text>
</comment>
<keyword evidence="7" id="KW-0812">Transmembrane</keyword>
<dbReference type="AlphaFoldDB" id="A0A507R5M3"/>
<dbReference type="PANTHER" id="PTHR46910:SF3">
    <property type="entry name" value="HALOTOLERANCE PROTEIN 9-RELATED"/>
    <property type="match status" value="1"/>
</dbReference>
<keyword evidence="7" id="KW-0472">Membrane</keyword>
<keyword evidence="3" id="KW-0805">Transcription regulation</keyword>
<evidence type="ECO:0000256" key="2">
    <source>
        <dbReference type="ARBA" id="ARBA00022723"/>
    </source>
</evidence>
<evidence type="ECO:0000256" key="7">
    <source>
        <dbReference type="SAM" id="Phobius"/>
    </source>
</evidence>
<feature type="domain" description="Zn(2)-C6 fungal-type" evidence="8">
    <location>
        <begin position="10"/>
        <end position="40"/>
    </location>
</feature>
<evidence type="ECO:0000259" key="8">
    <source>
        <dbReference type="PROSITE" id="PS50048"/>
    </source>
</evidence>
<accession>A0A507R5M3</accession>
<keyword evidence="2" id="KW-0479">Metal-binding</keyword>
<dbReference type="Gene3D" id="4.10.240.10">
    <property type="entry name" value="Zn(2)-C6 fungal-type DNA-binding domain"/>
    <property type="match status" value="1"/>
</dbReference>
<dbReference type="InterPro" id="IPR036864">
    <property type="entry name" value="Zn2-C6_fun-type_DNA-bd_sf"/>
</dbReference>
<dbReference type="GO" id="GO:0000981">
    <property type="term" value="F:DNA-binding transcription factor activity, RNA polymerase II-specific"/>
    <property type="evidence" value="ECO:0007669"/>
    <property type="project" value="InterPro"/>
</dbReference>
<evidence type="ECO:0000313" key="9">
    <source>
        <dbReference type="EMBL" id="TQB76864.1"/>
    </source>
</evidence>
<evidence type="ECO:0000256" key="6">
    <source>
        <dbReference type="ARBA" id="ARBA00023242"/>
    </source>
</evidence>
<feature type="transmembrane region" description="Helical" evidence="7">
    <location>
        <begin position="144"/>
        <end position="161"/>
    </location>
</feature>
<comment type="subcellular location">
    <subcellularLocation>
        <location evidence="1">Nucleus</location>
    </subcellularLocation>
</comment>
<dbReference type="SMART" id="SM00066">
    <property type="entry name" value="GAL4"/>
    <property type="match status" value="1"/>
</dbReference>
<evidence type="ECO:0000256" key="4">
    <source>
        <dbReference type="ARBA" id="ARBA00023125"/>
    </source>
</evidence>
<dbReference type="PROSITE" id="PS50048">
    <property type="entry name" value="ZN2_CY6_FUNGAL_2"/>
    <property type="match status" value="1"/>
</dbReference>
<evidence type="ECO:0000313" key="10">
    <source>
        <dbReference type="Proteomes" id="UP000319663"/>
    </source>
</evidence>
<dbReference type="InterPro" id="IPR001138">
    <property type="entry name" value="Zn2Cys6_DnaBD"/>
</dbReference>
<keyword evidence="5" id="KW-0804">Transcription</keyword>
<dbReference type="GO" id="GO:0008270">
    <property type="term" value="F:zinc ion binding"/>
    <property type="evidence" value="ECO:0007669"/>
    <property type="project" value="InterPro"/>
</dbReference>
<protein>
    <recommendedName>
        <fullName evidence="8">Zn(2)-C6 fungal-type domain-containing protein</fullName>
    </recommendedName>
</protein>
<dbReference type="Pfam" id="PF00172">
    <property type="entry name" value="Zn_clus"/>
    <property type="match status" value="1"/>
</dbReference>
<keyword evidence="10" id="KW-1185">Reference proteome</keyword>
<dbReference type="InterPro" id="IPR050987">
    <property type="entry name" value="AtrR-like"/>
</dbReference>
<reference evidence="9 10" key="1">
    <citation type="submission" date="2019-06" db="EMBL/GenBank/DDBJ databases">
        <title>Wine fermentation using esterase from Monascus purpureus.</title>
        <authorList>
            <person name="Geng C."/>
            <person name="Zhang Y."/>
        </authorList>
    </citation>
    <scope>NUCLEOTIDE SEQUENCE [LARGE SCALE GENOMIC DNA]</scope>
    <source>
        <strain evidence="9">HQ1</strain>
    </source>
</reference>
<organism evidence="9 10">
    <name type="scientific">Monascus purpureus</name>
    <name type="common">Red mold</name>
    <name type="synonym">Monascus anka</name>
    <dbReference type="NCBI Taxonomy" id="5098"/>
    <lineage>
        <taxon>Eukaryota</taxon>
        <taxon>Fungi</taxon>
        <taxon>Dikarya</taxon>
        <taxon>Ascomycota</taxon>
        <taxon>Pezizomycotina</taxon>
        <taxon>Eurotiomycetes</taxon>
        <taxon>Eurotiomycetidae</taxon>
        <taxon>Eurotiales</taxon>
        <taxon>Aspergillaceae</taxon>
        <taxon>Monascus</taxon>
    </lineage>
</organism>
<name>A0A507R5M3_MONPU</name>